<feature type="domain" description="Peptidase S1" evidence="6">
    <location>
        <begin position="1"/>
        <end position="148"/>
    </location>
</feature>
<keyword evidence="4" id="KW-0378">Hydrolase</keyword>
<evidence type="ECO:0000256" key="5">
    <source>
        <dbReference type="ARBA" id="ARBA00022825"/>
    </source>
</evidence>
<dbReference type="Proteomes" id="UP000708208">
    <property type="component" value="Unassembled WGS sequence"/>
</dbReference>
<dbReference type="GO" id="GO:0004252">
    <property type="term" value="F:serine-type endopeptidase activity"/>
    <property type="evidence" value="ECO:0007669"/>
    <property type="project" value="InterPro"/>
</dbReference>
<proteinExistence type="predicted"/>
<dbReference type="SMART" id="SM00020">
    <property type="entry name" value="Tryp_SPc"/>
    <property type="match status" value="1"/>
</dbReference>
<organism evidence="7 8">
    <name type="scientific">Allacma fusca</name>
    <dbReference type="NCBI Taxonomy" id="39272"/>
    <lineage>
        <taxon>Eukaryota</taxon>
        <taxon>Metazoa</taxon>
        <taxon>Ecdysozoa</taxon>
        <taxon>Arthropoda</taxon>
        <taxon>Hexapoda</taxon>
        <taxon>Collembola</taxon>
        <taxon>Symphypleona</taxon>
        <taxon>Sminthuridae</taxon>
        <taxon>Allacma</taxon>
    </lineage>
</organism>
<keyword evidence="3" id="KW-0645">Protease</keyword>
<dbReference type="Pfam" id="PF00089">
    <property type="entry name" value="Trypsin"/>
    <property type="match status" value="2"/>
</dbReference>
<dbReference type="GO" id="GO:0006508">
    <property type="term" value="P:proteolysis"/>
    <property type="evidence" value="ECO:0007669"/>
    <property type="project" value="UniProtKB-KW"/>
</dbReference>
<dbReference type="InterPro" id="IPR001254">
    <property type="entry name" value="Trypsin_dom"/>
</dbReference>
<comment type="subcellular location">
    <subcellularLocation>
        <location evidence="1">Secreted</location>
    </subcellularLocation>
</comment>
<evidence type="ECO:0000256" key="4">
    <source>
        <dbReference type="ARBA" id="ARBA00022801"/>
    </source>
</evidence>
<reference evidence="7" key="1">
    <citation type="submission" date="2021-06" db="EMBL/GenBank/DDBJ databases">
        <authorList>
            <person name="Hodson N. C."/>
            <person name="Mongue J. A."/>
            <person name="Jaron S. K."/>
        </authorList>
    </citation>
    <scope>NUCLEOTIDE SEQUENCE</scope>
</reference>
<evidence type="ECO:0000259" key="6">
    <source>
        <dbReference type="PROSITE" id="PS50240"/>
    </source>
</evidence>
<evidence type="ECO:0000313" key="8">
    <source>
        <dbReference type="Proteomes" id="UP000708208"/>
    </source>
</evidence>
<evidence type="ECO:0000256" key="2">
    <source>
        <dbReference type="ARBA" id="ARBA00022525"/>
    </source>
</evidence>
<evidence type="ECO:0000256" key="1">
    <source>
        <dbReference type="ARBA" id="ARBA00004613"/>
    </source>
</evidence>
<dbReference type="PANTHER" id="PTHR24264:SF65">
    <property type="entry name" value="SRCR DOMAIN-CONTAINING PROTEIN"/>
    <property type="match status" value="1"/>
</dbReference>
<evidence type="ECO:0000313" key="7">
    <source>
        <dbReference type="EMBL" id="CAG7665540.1"/>
    </source>
</evidence>
<comment type="caution">
    <text evidence="7">The sequence shown here is derived from an EMBL/GenBank/DDBJ whole genome shotgun (WGS) entry which is preliminary data.</text>
</comment>
<dbReference type="AlphaFoldDB" id="A0A8J2J703"/>
<dbReference type="OrthoDB" id="10059102at2759"/>
<accession>A0A8J2J703</accession>
<keyword evidence="5" id="KW-0720">Serine protease</keyword>
<dbReference type="GO" id="GO:0005615">
    <property type="term" value="C:extracellular space"/>
    <property type="evidence" value="ECO:0007669"/>
    <property type="project" value="TreeGrafter"/>
</dbReference>
<protein>
    <recommendedName>
        <fullName evidence="6">Peptidase S1 domain-containing protein</fullName>
    </recommendedName>
</protein>
<dbReference type="EMBL" id="CAJVCH010009021">
    <property type="protein sequence ID" value="CAG7665540.1"/>
    <property type="molecule type" value="Genomic_DNA"/>
</dbReference>
<gene>
    <name evidence="7" type="ORF">AFUS01_LOCUS1624</name>
</gene>
<name>A0A8J2J703_9HEXA</name>
<dbReference type="InterPro" id="IPR050127">
    <property type="entry name" value="Serine_Proteases_S1"/>
</dbReference>
<keyword evidence="8" id="KW-1185">Reference proteome</keyword>
<keyword evidence="2" id="KW-0964">Secreted</keyword>
<evidence type="ECO:0000256" key="3">
    <source>
        <dbReference type="ARBA" id="ARBA00022670"/>
    </source>
</evidence>
<sequence length="151" mass="16778">MESIHYVASYMYRDDGTEPLRYINSVSVHEDYDENELPNDIALLILREPFTLNGAVKALPLAPEGHVANGTALVFGWGSLEWGGEYPDVLHKEEKTLATEIPELVAEDIGYKYFAGIVSSGNVCGLPNYPGVYTEVAHFANWIAKNLPQNY</sequence>
<dbReference type="PROSITE" id="PS50240">
    <property type="entry name" value="TRYPSIN_DOM"/>
    <property type="match status" value="1"/>
</dbReference>
<dbReference type="PANTHER" id="PTHR24264">
    <property type="entry name" value="TRYPSIN-RELATED"/>
    <property type="match status" value="1"/>
</dbReference>